<evidence type="ECO:0000313" key="3">
    <source>
        <dbReference type="Proteomes" id="UP000268014"/>
    </source>
</evidence>
<protein>
    <submittedName>
        <fullName evidence="4">Flocculation protein FLO11-like</fullName>
    </submittedName>
</protein>
<accession>A0A0N4WX87</accession>
<feature type="compositionally biased region" description="Low complexity" evidence="1">
    <location>
        <begin position="15"/>
        <end position="38"/>
    </location>
</feature>
<name>A0A0N4WX87_HAEPC</name>
<dbReference type="WBParaSite" id="HPLM_0001641501-mRNA-1">
    <property type="protein sequence ID" value="HPLM_0001641501-mRNA-1"/>
    <property type="gene ID" value="HPLM_0001641501"/>
</dbReference>
<proteinExistence type="predicted"/>
<dbReference type="EMBL" id="UZAF01019404">
    <property type="protein sequence ID" value="VDO59786.1"/>
    <property type="molecule type" value="Genomic_DNA"/>
</dbReference>
<reference evidence="4" key="1">
    <citation type="submission" date="2017-02" db="UniProtKB">
        <authorList>
            <consortium name="WormBaseParasite"/>
        </authorList>
    </citation>
    <scope>IDENTIFICATION</scope>
</reference>
<reference evidence="2 3" key="2">
    <citation type="submission" date="2018-11" db="EMBL/GenBank/DDBJ databases">
        <authorList>
            <consortium name="Pathogen Informatics"/>
        </authorList>
    </citation>
    <scope>NUCLEOTIDE SEQUENCE [LARGE SCALE GENOMIC DNA]</scope>
    <source>
        <strain evidence="2 3">MHpl1</strain>
    </source>
</reference>
<keyword evidence="3" id="KW-1185">Reference proteome</keyword>
<feature type="compositionally biased region" description="Polar residues" evidence="1">
    <location>
        <begin position="39"/>
        <end position="70"/>
    </location>
</feature>
<feature type="region of interest" description="Disordered" evidence="1">
    <location>
        <begin position="13"/>
        <end position="132"/>
    </location>
</feature>
<dbReference type="Proteomes" id="UP000268014">
    <property type="component" value="Unassembled WGS sequence"/>
</dbReference>
<evidence type="ECO:0000313" key="2">
    <source>
        <dbReference type="EMBL" id="VDO59786.1"/>
    </source>
</evidence>
<dbReference type="AlphaFoldDB" id="A0A0N4WX87"/>
<dbReference type="OrthoDB" id="10560843at2759"/>
<feature type="compositionally biased region" description="Polar residues" evidence="1">
    <location>
        <begin position="77"/>
        <end position="91"/>
    </location>
</feature>
<organism evidence="4">
    <name type="scientific">Haemonchus placei</name>
    <name type="common">Barber's pole worm</name>
    <dbReference type="NCBI Taxonomy" id="6290"/>
    <lineage>
        <taxon>Eukaryota</taxon>
        <taxon>Metazoa</taxon>
        <taxon>Ecdysozoa</taxon>
        <taxon>Nematoda</taxon>
        <taxon>Chromadorea</taxon>
        <taxon>Rhabditida</taxon>
        <taxon>Rhabditina</taxon>
        <taxon>Rhabditomorpha</taxon>
        <taxon>Strongyloidea</taxon>
        <taxon>Trichostrongylidae</taxon>
        <taxon>Haemonchus</taxon>
    </lineage>
</organism>
<evidence type="ECO:0000313" key="4">
    <source>
        <dbReference type="WBParaSite" id="HPLM_0001641501-mRNA-1"/>
    </source>
</evidence>
<feature type="compositionally biased region" description="Polar residues" evidence="1">
    <location>
        <begin position="103"/>
        <end position="132"/>
    </location>
</feature>
<gene>
    <name evidence="2" type="ORF">HPLM_LOCUS16407</name>
</gene>
<evidence type="ECO:0000256" key="1">
    <source>
        <dbReference type="SAM" id="MobiDB-lite"/>
    </source>
</evidence>
<sequence>MVHCKFARHALAQKNNNGSTISSSNSSSIASSSTYTSIPDVSSTPKKNASTSTSNPKTGSASSTGNQKTPSLVKPGQIQTSAIKSQSTSKPAITKPTALKPPASSTAQGSTDSGKPSSNIKPKFSTADSAGQSKTLKLKLFGAKEKDKKESAAITASPGPVKKVSNLVQPRSSGLAKPKTTTELKASSKIAIPKKKEVLLIISFRTSRSR</sequence>